<evidence type="ECO:0000256" key="2">
    <source>
        <dbReference type="ARBA" id="ARBA00022729"/>
    </source>
</evidence>
<evidence type="ECO:0000256" key="1">
    <source>
        <dbReference type="ARBA" id="ARBA00004418"/>
    </source>
</evidence>
<dbReference type="PANTHER" id="PTHR33376">
    <property type="match status" value="1"/>
</dbReference>
<name>A0A0N7LW90_THAGE</name>
<dbReference type="NCBIfam" id="NF037995">
    <property type="entry name" value="TRAP_S1"/>
    <property type="match status" value="1"/>
</dbReference>
<proteinExistence type="predicted"/>
<keyword evidence="2" id="KW-0732">Signal</keyword>
<dbReference type="CDD" id="cd13666">
    <property type="entry name" value="PBP2_TRAP_DctP_like_1"/>
    <property type="match status" value="1"/>
</dbReference>
<evidence type="ECO:0000256" key="3">
    <source>
        <dbReference type="ARBA" id="ARBA00022764"/>
    </source>
</evidence>
<reference evidence="4 5" key="1">
    <citation type="submission" date="2015-09" db="EMBL/GenBank/DDBJ databases">
        <authorList>
            <consortium name="Swine Surveillance"/>
        </authorList>
    </citation>
    <scope>NUCLEOTIDE SEQUENCE [LARGE SCALE GENOMIC DNA]</scope>
    <source>
        <strain evidence="4 5">CECT 4357</strain>
    </source>
</reference>
<dbReference type="EMBL" id="CYSA01000028">
    <property type="protein sequence ID" value="CUH68434.1"/>
    <property type="molecule type" value="Genomic_DNA"/>
</dbReference>
<dbReference type="Proteomes" id="UP000051587">
    <property type="component" value="Unassembled WGS sequence"/>
</dbReference>
<dbReference type="Pfam" id="PF03480">
    <property type="entry name" value="DctP"/>
    <property type="match status" value="1"/>
</dbReference>
<sequence>MDMFRRRRPDPQQNCFHKARTMGLADFTVWASVSMSDRREKVAKWENNMTSIFAKAAIAALAMGFATETMAEEWNVSVWGKRRAFTEHIEKLAELVSEKTNGEFTMNISYGGLSKNKENLDGISIGAFEMAQFCAGYHPDKNPTITVLELPFLGVNTLEEEVAVSHAVYAHPAVQKDLARWNAMPLMTSPMPQYNIVGTGEPRDTLEKMNGMRVRATGGIGQAFKAIGAVPTSVTSSEAYTAMESGVVDTVAFAQHAHFSFRTIDQATWWTANLNPGTVNCPVVVNIDAYEGLSDANREALDSSVDEAMAYYLTNYGKTFEKWDAVLAEKNVTKVMMSDEEIAKFRATAADPIRDEWITKMEAQGIPGQELYDLVIETLKKQRM</sequence>
<dbReference type="STRING" id="53501.SAMN04488043_10638"/>
<evidence type="ECO:0000313" key="5">
    <source>
        <dbReference type="Proteomes" id="UP000051587"/>
    </source>
</evidence>
<dbReference type="GO" id="GO:0042597">
    <property type="term" value="C:periplasmic space"/>
    <property type="evidence" value="ECO:0007669"/>
    <property type="project" value="UniProtKB-SubCell"/>
</dbReference>
<accession>A0A0N7LW90</accession>
<gene>
    <name evidence="4" type="primary">dctP_6</name>
    <name evidence="4" type="ORF">TG4357_03577</name>
</gene>
<dbReference type="InterPro" id="IPR018389">
    <property type="entry name" value="DctP_fam"/>
</dbReference>
<dbReference type="GO" id="GO:0055085">
    <property type="term" value="P:transmembrane transport"/>
    <property type="evidence" value="ECO:0007669"/>
    <property type="project" value="InterPro"/>
</dbReference>
<keyword evidence="3" id="KW-0574">Periplasm</keyword>
<protein>
    <submittedName>
        <fullName evidence="4">C4-dicarboxylate-binding periplasmic protein</fullName>
    </submittedName>
</protein>
<dbReference type="Gene3D" id="3.40.190.170">
    <property type="entry name" value="Bacterial extracellular solute-binding protein, family 7"/>
    <property type="match status" value="1"/>
</dbReference>
<evidence type="ECO:0000313" key="4">
    <source>
        <dbReference type="EMBL" id="CUH68434.1"/>
    </source>
</evidence>
<dbReference type="InterPro" id="IPR038404">
    <property type="entry name" value="TRAP_DctP_sf"/>
</dbReference>
<dbReference type="PANTHER" id="PTHR33376:SF5">
    <property type="entry name" value="EXTRACYTOPLASMIC SOLUTE RECEPTOR PROTEIN"/>
    <property type="match status" value="1"/>
</dbReference>
<dbReference type="AlphaFoldDB" id="A0A0N7LW90"/>
<organism evidence="4 5">
    <name type="scientific">Thalassovita gelatinovora</name>
    <name type="common">Thalassobius gelatinovorus</name>
    <dbReference type="NCBI Taxonomy" id="53501"/>
    <lineage>
        <taxon>Bacteria</taxon>
        <taxon>Pseudomonadati</taxon>
        <taxon>Pseudomonadota</taxon>
        <taxon>Alphaproteobacteria</taxon>
        <taxon>Rhodobacterales</taxon>
        <taxon>Roseobacteraceae</taxon>
        <taxon>Thalassovita</taxon>
    </lineage>
</organism>
<keyword evidence="5" id="KW-1185">Reference proteome</keyword>
<comment type="subcellular location">
    <subcellularLocation>
        <location evidence="1">Periplasm</location>
    </subcellularLocation>
</comment>